<dbReference type="InterPro" id="IPR009061">
    <property type="entry name" value="DNA-bd_dom_put_sf"/>
</dbReference>
<comment type="caution">
    <text evidence="9">The sequence shown here is derived from an EMBL/GenBank/DDBJ whole genome shotgun (WGS) entry which is preliminary data.</text>
</comment>
<dbReference type="InterPro" id="IPR000551">
    <property type="entry name" value="MerR-type_HTH_dom"/>
</dbReference>
<name>A0A5C6CDL9_9BACT</name>
<dbReference type="SUPFAM" id="SSF46955">
    <property type="entry name" value="Putative DNA-binding domain"/>
    <property type="match status" value="1"/>
</dbReference>
<evidence type="ECO:0000256" key="1">
    <source>
        <dbReference type="ARBA" id="ARBA00017146"/>
    </source>
</evidence>
<accession>A0A5C6CDL9</accession>
<keyword evidence="5" id="KW-0238">DNA-binding</keyword>
<sequence length="148" mass="16162">MVEEDEMAGFTIGKVAKASGVGVETIRFYQRSGLIDEPTPIKTSFREYPDATVDRIRFIKRAQNLGFTLAEVQELLGLSEQPGASRREVKAMAEAKLGLIQQKIADLKQMEATLSQLVHDCSGRGRVPGCPIIEAIVGETNTCNHNGT</sequence>
<evidence type="ECO:0000256" key="5">
    <source>
        <dbReference type="ARBA" id="ARBA00023125"/>
    </source>
</evidence>
<dbReference type="PROSITE" id="PS50937">
    <property type="entry name" value="HTH_MERR_2"/>
    <property type="match status" value="1"/>
</dbReference>
<dbReference type="GO" id="GO:0046689">
    <property type="term" value="P:response to mercury ion"/>
    <property type="evidence" value="ECO:0007669"/>
    <property type="project" value="UniProtKB-KW"/>
</dbReference>
<evidence type="ECO:0000256" key="3">
    <source>
        <dbReference type="ARBA" id="ARBA00022914"/>
    </source>
</evidence>
<dbReference type="Gene3D" id="1.10.1660.10">
    <property type="match status" value="1"/>
</dbReference>
<gene>
    <name evidence="9" type="primary">merR</name>
    <name evidence="9" type="ORF">Pla52o_34040</name>
</gene>
<evidence type="ECO:0000313" key="10">
    <source>
        <dbReference type="Proteomes" id="UP000316304"/>
    </source>
</evidence>
<dbReference type="Proteomes" id="UP000316304">
    <property type="component" value="Unassembled WGS sequence"/>
</dbReference>
<dbReference type="PANTHER" id="PTHR30204">
    <property type="entry name" value="REDOX-CYCLING DRUG-SENSING TRANSCRIPTIONAL ACTIVATOR SOXR"/>
    <property type="match status" value="1"/>
</dbReference>
<evidence type="ECO:0000256" key="6">
    <source>
        <dbReference type="ARBA" id="ARBA00023163"/>
    </source>
</evidence>
<dbReference type="RefSeq" id="WP_231612391.1">
    <property type="nucleotide sequence ID" value="NZ_SJPT01000005.1"/>
</dbReference>
<keyword evidence="2" id="KW-0475">Mercuric resistance</keyword>
<proteinExistence type="predicted"/>
<dbReference type="PRINTS" id="PR00040">
    <property type="entry name" value="HTHMERR"/>
</dbReference>
<evidence type="ECO:0000256" key="7">
    <source>
        <dbReference type="ARBA" id="ARBA00024874"/>
    </source>
</evidence>
<evidence type="ECO:0000256" key="4">
    <source>
        <dbReference type="ARBA" id="ARBA00023015"/>
    </source>
</evidence>
<feature type="domain" description="HTH merR-type" evidence="8">
    <location>
        <begin position="9"/>
        <end position="78"/>
    </location>
</feature>
<dbReference type="EMBL" id="SJPT01000005">
    <property type="protein sequence ID" value="TWU22348.1"/>
    <property type="molecule type" value="Genomic_DNA"/>
</dbReference>
<keyword evidence="10" id="KW-1185">Reference proteome</keyword>
<organism evidence="9 10">
    <name type="scientific">Novipirellula galeiformis</name>
    <dbReference type="NCBI Taxonomy" id="2528004"/>
    <lineage>
        <taxon>Bacteria</taxon>
        <taxon>Pseudomonadati</taxon>
        <taxon>Planctomycetota</taxon>
        <taxon>Planctomycetia</taxon>
        <taxon>Pirellulales</taxon>
        <taxon>Pirellulaceae</taxon>
        <taxon>Novipirellula</taxon>
    </lineage>
</organism>
<dbReference type="GO" id="GO:0003700">
    <property type="term" value="F:DNA-binding transcription factor activity"/>
    <property type="evidence" value="ECO:0007669"/>
    <property type="project" value="InterPro"/>
</dbReference>
<dbReference type="InterPro" id="IPR047057">
    <property type="entry name" value="MerR_fam"/>
</dbReference>
<dbReference type="Pfam" id="PF00376">
    <property type="entry name" value="MerR"/>
    <property type="match status" value="1"/>
</dbReference>
<dbReference type="InterPro" id="IPR015358">
    <property type="entry name" value="Tscrpt_reg_MerR_DNA-bd"/>
</dbReference>
<protein>
    <recommendedName>
        <fullName evidence="1">Mercuric resistance operon regulatory protein</fullName>
    </recommendedName>
</protein>
<dbReference type="CDD" id="cd04783">
    <property type="entry name" value="HTH_MerR1"/>
    <property type="match status" value="1"/>
</dbReference>
<keyword evidence="4" id="KW-0805">Transcription regulation</keyword>
<dbReference type="InterPro" id="IPR011794">
    <property type="entry name" value="MerR"/>
</dbReference>
<dbReference type="Pfam" id="PF09278">
    <property type="entry name" value="MerR-DNA-bind"/>
    <property type="match status" value="1"/>
</dbReference>
<evidence type="ECO:0000259" key="8">
    <source>
        <dbReference type="PROSITE" id="PS50937"/>
    </source>
</evidence>
<dbReference type="SMART" id="SM00422">
    <property type="entry name" value="HTH_MERR"/>
    <property type="match status" value="1"/>
</dbReference>
<dbReference type="GO" id="GO:0045340">
    <property type="term" value="F:mercury ion binding"/>
    <property type="evidence" value="ECO:0007669"/>
    <property type="project" value="InterPro"/>
</dbReference>
<dbReference type="AlphaFoldDB" id="A0A5C6CDL9"/>
<reference evidence="9 10" key="1">
    <citation type="submission" date="2019-02" db="EMBL/GenBank/DDBJ databases">
        <title>Deep-cultivation of Planctomycetes and their phenomic and genomic characterization uncovers novel biology.</title>
        <authorList>
            <person name="Wiegand S."/>
            <person name="Jogler M."/>
            <person name="Boedeker C."/>
            <person name="Pinto D."/>
            <person name="Vollmers J."/>
            <person name="Rivas-Marin E."/>
            <person name="Kohn T."/>
            <person name="Peeters S.H."/>
            <person name="Heuer A."/>
            <person name="Rast P."/>
            <person name="Oberbeckmann S."/>
            <person name="Bunk B."/>
            <person name="Jeske O."/>
            <person name="Meyerdierks A."/>
            <person name="Storesund J.E."/>
            <person name="Kallscheuer N."/>
            <person name="Luecker S."/>
            <person name="Lage O.M."/>
            <person name="Pohl T."/>
            <person name="Merkel B.J."/>
            <person name="Hornburger P."/>
            <person name="Mueller R.-W."/>
            <person name="Bruemmer F."/>
            <person name="Labrenz M."/>
            <person name="Spormann A.M."/>
            <person name="Op Den Camp H."/>
            <person name="Overmann J."/>
            <person name="Amann R."/>
            <person name="Jetten M.S.M."/>
            <person name="Mascher T."/>
            <person name="Medema M.H."/>
            <person name="Devos D.P."/>
            <person name="Kaster A.-K."/>
            <person name="Ovreas L."/>
            <person name="Rohde M."/>
            <person name="Galperin M.Y."/>
            <person name="Jogler C."/>
        </authorList>
    </citation>
    <scope>NUCLEOTIDE SEQUENCE [LARGE SCALE GENOMIC DNA]</scope>
    <source>
        <strain evidence="9 10">Pla52o</strain>
    </source>
</reference>
<dbReference type="GO" id="GO:0003677">
    <property type="term" value="F:DNA binding"/>
    <property type="evidence" value="ECO:0007669"/>
    <property type="project" value="UniProtKB-KW"/>
</dbReference>
<keyword evidence="6" id="KW-0804">Transcription</keyword>
<keyword evidence="3" id="KW-0476">Mercury</keyword>
<evidence type="ECO:0000313" key="9">
    <source>
        <dbReference type="EMBL" id="TWU22348.1"/>
    </source>
</evidence>
<dbReference type="PANTHER" id="PTHR30204:SF92">
    <property type="entry name" value="HTH-TYPE TRANSCRIPTIONAL REGULATOR ZNTR"/>
    <property type="match status" value="1"/>
</dbReference>
<comment type="function">
    <text evidence="7">Mediates the mercuric-dependent induction of mercury resistance operon. In the absence of mercury MerR represses transcription by binding tightly to the mer operator region; when mercury is present the dimeric complex binds a single ion and becomes a potent transcriptional activator, while remaining bound to the mer site.</text>
</comment>
<evidence type="ECO:0000256" key="2">
    <source>
        <dbReference type="ARBA" id="ARBA00022466"/>
    </source>
</evidence>